<evidence type="ECO:0000313" key="1">
    <source>
        <dbReference type="EMBL" id="KDR51330.1"/>
    </source>
</evidence>
<gene>
    <name evidence="1" type="ORF">HMPREF1991_02626</name>
</gene>
<sequence>MKKTTLPAHKTSTISLTLIANFIARKEKITNFATIDEVHFTKSQNTRNELYPPFF</sequence>
<accession>A0A069QEV7</accession>
<dbReference type="AlphaFoldDB" id="A0A069QEV7"/>
<dbReference type="Proteomes" id="UP000027442">
    <property type="component" value="Unassembled WGS sequence"/>
</dbReference>
<dbReference type="HOGENOM" id="CLU_3028499_0_0_10"/>
<proteinExistence type="predicted"/>
<keyword evidence="2" id="KW-1185">Reference proteome</keyword>
<name>A0A069QEV7_HOYLO</name>
<reference evidence="1 2" key="1">
    <citation type="submission" date="2013-08" db="EMBL/GenBank/DDBJ databases">
        <authorList>
            <person name="Weinstock G."/>
            <person name="Sodergren E."/>
            <person name="Wylie T."/>
            <person name="Fulton L."/>
            <person name="Fulton R."/>
            <person name="Fronick C."/>
            <person name="O'Laughlin M."/>
            <person name="Godfrey J."/>
            <person name="Miner T."/>
            <person name="Herter B."/>
            <person name="Appelbaum E."/>
            <person name="Cordes M."/>
            <person name="Lek S."/>
            <person name="Wollam A."/>
            <person name="Pepin K.H."/>
            <person name="Palsikar V.B."/>
            <person name="Mitreva M."/>
            <person name="Wilson R.K."/>
        </authorList>
    </citation>
    <scope>NUCLEOTIDE SEQUENCE [LARGE SCALE GENOMIC DNA]</scope>
    <source>
        <strain evidence="1 2">ATCC 15930</strain>
    </source>
</reference>
<organism evidence="1 2">
    <name type="scientific">Hoylesella loescheii DSM 19665 = JCM 12249 = ATCC 15930</name>
    <dbReference type="NCBI Taxonomy" id="1122985"/>
    <lineage>
        <taxon>Bacteria</taxon>
        <taxon>Pseudomonadati</taxon>
        <taxon>Bacteroidota</taxon>
        <taxon>Bacteroidia</taxon>
        <taxon>Bacteroidales</taxon>
        <taxon>Prevotellaceae</taxon>
        <taxon>Hoylesella</taxon>
    </lineage>
</organism>
<protein>
    <submittedName>
        <fullName evidence="1">Uncharacterized protein</fullName>
    </submittedName>
</protein>
<comment type="caution">
    <text evidence="1">The sequence shown here is derived from an EMBL/GenBank/DDBJ whole genome shotgun (WGS) entry which is preliminary data.</text>
</comment>
<dbReference type="EMBL" id="JNGW01000114">
    <property type="protein sequence ID" value="KDR51330.1"/>
    <property type="molecule type" value="Genomic_DNA"/>
</dbReference>
<evidence type="ECO:0000313" key="2">
    <source>
        <dbReference type="Proteomes" id="UP000027442"/>
    </source>
</evidence>